<dbReference type="SMART" id="SM00717">
    <property type="entry name" value="SANT"/>
    <property type="match status" value="2"/>
</dbReference>
<evidence type="ECO:0000259" key="8">
    <source>
        <dbReference type="PROSITE" id="PS50090"/>
    </source>
</evidence>
<proteinExistence type="predicted"/>
<feature type="domain" description="HTH myb-type" evidence="9">
    <location>
        <begin position="77"/>
        <end position="131"/>
    </location>
</feature>
<dbReference type="GO" id="GO:0005634">
    <property type="term" value="C:nucleus"/>
    <property type="evidence" value="ECO:0007669"/>
    <property type="project" value="UniProtKB-SubCell"/>
</dbReference>
<dbReference type="InterPro" id="IPR017930">
    <property type="entry name" value="Myb_dom"/>
</dbReference>
<evidence type="ECO:0000256" key="7">
    <source>
        <dbReference type="SAM" id="MobiDB-lite"/>
    </source>
</evidence>
<evidence type="ECO:0000256" key="2">
    <source>
        <dbReference type="ARBA" id="ARBA00022737"/>
    </source>
</evidence>
<organism evidence="10 11">
    <name type="scientific">Centaurea solstitialis</name>
    <name type="common">yellow star-thistle</name>
    <dbReference type="NCBI Taxonomy" id="347529"/>
    <lineage>
        <taxon>Eukaryota</taxon>
        <taxon>Viridiplantae</taxon>
        <taxon>Streptophyta</taxon>
        <taxon>Embryophyta</taxon>
        <taxon>Tracheophyta</taxon>
        <taxon>Spermatophyta</taxon>
        <taxon>Magnoliopsida</taxon>
        <taxon>eudicotyledons</taxon>
        <taxon>Gunneridae</taxon>
        <taxon>Pentapetalae</taxon>
        <taxon>asterids</taxon>
        <taxon>campanulids</taxon>
        <taxon>Asterales</taxon>
        <taxon>Asteraceae</taxon>
        <taxon>Carduoideae</taxon>
        <taxon>Cardueae</taxon>
        <taxon>Centaureinae</taxon>
        <taxon>Centaurea</taxon>
    </lineage>
</organism>
<comment type="caution">
    <text evidence="10">The sequence shown here is derived from an EMBL/GenBank/DDBJ whole genome shotgun (WGS) entry which is preliminary data.</text>
</comment>
<feature type="region of interest" description="Disordered" evidence="7">
    <location>
        <begin position="134"/>
        <end position="165"/>
    </location>
</feature>
<evidence type="ECO:0000256" key="6">
    <source>
        <dbReference type="ARBA" id="ARBA00023242"/>
    </source>
</evidence>
<name>A0AA38WEF0_9ASTR</name>
<dbReference type="AlphaFoldDB" id="A0AA38WEF0"/>
<keyword evidence="2" id="KW-0677">Repeat</keyword>
<evidence type="ECO:0000313" key="11">
    <source>
        <dbReference type="Proteomes" id="UP001172457"/>
    </source>
</evidence>
<keyword evidence="3" id="KW-0805">Transcription regulation</keyword>
<dbReference type="Gene3D" id="1.10.10.60">
    <property type="entry name" value="Homeodomain-like"/>
    <property type="match status" value="2"/>
</dbReference>
<keyword evidence="11" id="KW-1185">Reference proteome</keyword>
<protein>
    <submittedName>
        <fullName evidence="10">Uncharacterized protein</fullName>
    </submittedName>
</protein>
<keyword evidence="5" id="KW-0804">Transcription</keyword>
<reference evidence="10" key="1">
    <citation type="submission" date="2023-03" db="EMBL/GenBank/DDBJ databases">
        <title>Chromosome-scale reference genome and RAD-based genetic map of yellow starthistle (Centaurea solstitialis) reveal putative structural variation and QTLs associated with invader traits.</title>
        <authorList>
            <person name="Reatini B."/>
            <person name="Cang F.A."/>
            <person name="Jiang Q."/>
            <person name="Mckibben M.T.W."/>
            <person name="Barker M.S."/>
            <person name="Rieseberg L.H."/>
            <person name="Dlugosch K.M."/>
        </authorList>
    </citation>
    <scope>NUCLEOTIDE SEQUENCE</scope>
    <source>
        <strain evidence="10">CAN-66</strain>
        <tissue evidence="10">Leaf</tissue>
    </source>
</reference>
<evidence type="ECO:0000313" key="10">
    <source>
        <dbReference type="EMBL" id="KAJ9549155.1"/>
    </source>
</evidence>
<dbReference type="SUPFAM" id="SSF46689">
    <property type="entry name" value="Homeodomain-like"/>
    <property type="match status" value="1"/>
</dbReference>
<feature type="domain" description="HTH myb-type" evidence="9">
    <location>
        <begin position="24"/>
        <end position="76"/>
    </location>
</feature>
<dbReference type="InterPro" id="IPR009057">
    <property type="entry name" value="Homeodomain-like_sf"/>
</dbReference>
<dbReference type="Proteomes" id="UP001172457">
    <property type="component" value="Chromosome 5"/>
</dbReference>
<evidence type="ECO:0000256" key="4">
    <source>
        <dbReference type="ARBA" id="ARBA00023125"/>
    </source>
</evidence>
<gene>
    <name evidence="10" type="ORF">OSB04_021698</name>
</gene>
<dbReference type="InterPro" id="IPR001005">
    <property type="entry name" value="SANT/Myb"/>
</dbReference>
<comment type="subcellular location">
    <subcellularLocation>
        <location evidence="1">Nucleus</location>
    </subcellularLocation>
</comment>
<evidence type="ECO:0000256" key="1">
    <source>
        <dbReference type="ARBA" id="ARBA00004123"/>
    </source>
</evidence>
<feature type="domain" description="Myb-like" evidence="8">
    <location>
        <begin position="24"/>
        <end position="76"/>
    </location>
</feature>
<sequence>MYQREFRRETKTRIKMVRAPCFDKHGIKRGAWSQDEDNKLRAYIQRYGHSNWRELPKLAGLSRCGKSCRLRWMNYLRPNVKHGNFTKDEEDVVVALYNKLGKKWSMIAAQLPGRSDNEIKNYWHTHLKNQAHKDQSVLQTSSSSSSSFSSSSTTTSDQNESSCAPSLSVSDANIVVAPRSCYEAGGSLWSEEFLRDEDGIMFSSDKMFSPLGLFDDDFISQDDNVIDDVLLWSNMDLYY</sequence>
<feature type="domain" description="Myb-like" evidence="8">
    <location>
        <begin position="77"/>
        <end position="127"/>
    </location>
</feature>
<dbReference type="PANTHER" id="PTHR10641">
    <property type="entry name" value="MYB FAMILY TRANSCRIPTION FACTOR"/>
    <property type="match status" value="1"/>
</dbReference>
<evidence type="ECO:0000256" key="3">
    <source>
        <dbReference type="ARBA" id="ARBA00023015"/>
    </source>
</evidence>
<dbReference type="PROSITE" id="PS51294">
    <property type="entry name" value="HTH_MYB"/>
    <property type="match status" value="2"/>
</dbReference>
<dbReference type="EMBL" id="JARYMX010000005">
    <property type="protein sequence ID" value="KAJ9549155.1"/>
    <property type="molecule type" value="Genomic_DNA"/>
</dbReference>
<dbReference type="Pfam" id="PF00249">
    <property type="entry name" value="Myb_DNA-binding"/>
    <property type="match status" value="2"/>
</dbReference>
<dbReference type="CDD" id="cd00167">
    <property type="entry name" value="SANT"/>
    <property type="match status" value="2"/>
</dbReference>
<keyword evidence="6" id="KW-0539">Nucleus</keyword>
<evidence type="ECO:0000256" key="5">
    <source>
        <dbReference type="ARBA" id="ARBA00023163"/>
    </source>
</evidence>
<dbReference type="PROSITE" id="PS50090">
    <property type="entry name" value="MYB_LIKE"/>
    <property type="match status" value="2"/>
</dbReference>
<dbReference type="GO" id="GO:0003677">
    <property type="term" value="F:DNA binding"/>
    <property type="evidence" value="ECO:0007669"/>
    <property type="project" value="UniProtKB-KW"/>
</dbReference>
<dbReference type="PANTHER" id="PTHR10641:SF1401">
    <property type="entry name" value="SANT_MYB DOMAIN, HOMEODOMAIN-LIKE PROTEIN-RELATED"/>
    <property type="match status" value="1"/>
</dbReference>
<dbReference type="FunFam" id="1.10.10.60:FF:000015">
    <property type="entry name" value="Transcription factor RAX3"/>
    <property type="match status" value="1"/>
</dbReference>
<keyword evidence="4" id="KW-0238">DNA-binding</keyword>
<accession>A0AA38WEF0</accession>
<feature type="compositionally biased region" description="Low complexity" evidence="7">
    <location>
        <begin position="140"/>
        <end position="156"/>
    </location>
</feature>
<evidence type="ECO:0000259" key="9">
    <source>
        <dbReference type="PROSITE" id="PS51294"/>
    </source>
</evidence>
<dbReference type="InterPro" id="IPR015495">
    <property type="entry name" value="Myb_TF_plants"/>
</dbReference>